<keyword evidence="1" id="KW-0808">Transferase</keyword>
<evidence type="ECO:0000313" key="5">
    <source>
        <dbReference type="Proteomes" id="UP001343698"/>
    </source>
</evidence>
<dbReference type="CDD" id="cd06661">
    <property type="entry name" value="GGCT_like"/>
    <property type="match status" value="1"/>
</dbReference>
<dbReference type="InterPro" id="IPR036568">
    <property type="entry name" value="GGCT-like_sf"/>
</dbReference>
<dbReference type="Proteomes" id="UP001343698">
    <property type="component" value="Unassembled WGS sequence"/>
</dbReference>
<dbReference type="Pfam" id="PF14114">
    <property type="entry name" value="DUF4286"/>
    <property type="match status" value="1"/>
</dbReference>
<proteinExistence type="predicted"/>
<feature type="domain" description="Gamma-glutamylcyclotransferase AIG2-like" evidence="3">
    <location>
        <begin position="113"/>
        <end position="208"/>
    </location>
</feature>
<dbReference type="PANTHER" id="PTHR31544:SF2">
    <property type="entry name" value="AIG2-LIKE PROTEIN D"/>
    <property type="match status" value="1"/>
</dbReference>
<dbReference type="InterPro" id="IPR013024">
    <property type="entry name" value="GGCT-like"/>
</dbReference>
<dbReference type="InterPro" id="IPR025563">
    <property type="entry name" value="DUF4286"/>
</dbReference>
<dbReference type="Gene3D" id="3.10.490.10">
    <property type="entry name" value="Gamma-glutamyl cyclotransferase-like"/>
    <property type="match status" value="1"/>
</dbReference>
<organism evidence="4 5">
    <name type="scientific">Maribacter flavus</name>
    <dbReference type="NCBI Taxonomy" id="1658664"/>
    <lineage>
        <taxon>Bacteria</taxon>
        <taxon>Pseudomonadati</taxon>
        <taxon>Bacteroidota</taxon>
        <taxon>Flavobacteriia</taxon>
        <taxon>Flavobacteriales</taxon>
        <taxon>Flavobacteriaceae</taxon>
        <taxon>Maribacter</taxon>
    </lineage>
</organism>
<dbReference type="RefSeq" id="WP_330072448.1">
    <property type="nucleotide sequence ID" value="NZ_JAZDDF010000001.1"/>
</dbReference>
<name>A0ABU7IDN7_9FLAO</name>
<gene>
    <name evidence="4" type="ORF">V1H85_00810</name>
</gene>
<sequence length="209" mass="24098">MYIYNVTSNIEDKAHEKWLHWMKSVHIPEVLATGKFLSAKMTKVLAEEGTGHTYSVQYTVASKEMLNDYYREDAPRLRQKGQKLFADQLISFRTELEVVDEFFVHRNTATQHLFTYGTLQEKEVQLGVFSRLLGGYDDTLHGHRISDIKVAGLYPTLEPTHNPQDKIHGKVYVLTDDELKKADLYEGDAYERIEVGLLSGKKAWVYLAR</sequence>
<evidence type="ECO:0000256" key="2">
    <source>
        <dbReference type="ARBA" id="ARBA00030602"/>
    </source>
</evidence>
<accession>A0ABU7IDN7</accession>
<protein>
    <recommendedName>
        <fullName evidence="2">Putative gamma-glutamylcyclotransferase</fullName>
    </recommendedName>
</protein>
<dbReference type="SUPFAM" id="SSF110857">
    <property type="entry name" value="Gamma-glutamyl cyclotransferase-like"/>
    <property type="match status" value="1"/>
</dbReference>
<evidence type="ECO:0000256" key="1">
    <source>
        <dbReference type="ARBA" id="ARBA00022679"/>
    </source>
</evidence>
<keyword evidence="5" id="KW-1185">Reference proteome</keyword>
<dbReference type="EMBL" id="JAZDDF010000001">
    <property type="protein sequence ID" value="MEE1970963.1"/>
    <property type="molecule type" value="Genomic_DNA"/>
</dbReference>
<comment type="caution">
    <text evidence="4">The sequence shown here is derived from an EMBL/GenBank/DDBJ whole genome shotgun (WGS) entry which is preliminary data.</text>
</comment>
<dbReference type="InterPro" id="IPR045038">
    <property type="entry name" value="AIG2-like"/>
</dbReference>
<dbReference type="PANTHER" id="PTHR31544">
    <property type="entry name" value="AIG2-LIKE PROTEIN D"/>
    <property type="match status" value="1"/>
</dbReference>
<evidence type="ECO:0000259" key="3">
    <source>
        <dbReference type="Pfam" id="PF06094"/>
    </source>
</evidence>
<evidence type="ECO:0000313" key="4">
    <source>
        <dbReference type="EMBL" id="MEE1970963.1"/>
    </source>
</evidence>
<reference evidence="4 5" key="1">
    <citation type="submission" date="2024-01" db="EMBL/GenBank/DDBJ databases">
        <title>Maribacter spp. originated from different algae showed divergent polysaccharides utilization ability.</title>
        <authorList>
            <person name="Wang H."/>
            <person name="Wu Y."/>
        </authorList>
    </citation>
    <scope>NUCLEOTIDE SEQUENCE [LARGE SCALE GENOMIC DNA]</scope>
    <source>
        <strain evidence="4 5">KPT27_14</strain>
    </source>
</reference>
<dbReference type="InterPro" id="IPR009288">
    <property type="entry name" value="AIG2-like_dom"/>
</dbReference>
<dbReference type="Pfam" id="PF06094">
    <property type="entry name" value="GGACT"/>
    <property type="match status" value="1"/>
</dbReference>